<dbReference type="Pfam" id="PF00856">
    <property type="entry name" value="SET"/>
    <property type="match status" value="1"/>
</dbReference>
<dbReference type="InterPro" id="IPR001214">
    <property type="entry name" value="SET_dom"/>
</dbReference>
<evidence type="ECO:0000259" key="8">
    <source>
        <dbReference type="PROSITE" id="PS50280"/>
    </source>
</evidence>
<name>A0A6A3J290_9STRA</name>
<dbReference type="SMART" id="SM00317">
    <property type="entry name" value="SET"/>
    <property type="match status" value="1"/>
</dbReference>
<comment type="caution">
    <text evidence="9">The sequence shown here is derived from an EMBL/GenBank/DDBJ whole genome shotgun (WGS) entry which is preliminary data.</text>
</comment>
<evidence type="ECO:0000256" key="3">
    <source>
        <dbReference type="ARBA" id="ARBA00022454"/>
    </source>
</evidence>
<keyword evidence="6" id="KW-0949">S-adenosyl-L-methionine</keyword>
<dbReference type="AlphaFoldDB" id="A0A6A3J290"/>
<dbReference type="GO" id="GO:0005694">
    <property type="term" value="C:chromosome"/>
    <property type="evidence" value="ECO:0007669"/>
    <property type="project" value="UniProtKB-SubCell"/>
</dbReference>
<dbReference type="Proteomes" id="UP000435112">
    <property type="component" value="Unassembled WGS sequence"/>
</dbReference>
<keyword evidence="5" id="KW-0808">Transferase</keyword>
<dbReference type="OrthoDB" id="125049at2759"/>
<dbReference type="InterPro" id="IPR050777">
    <property type="entry name" value="SET2_Histone-Lys_MeTrsfase"/>
</dbReference>
<evidence type="ECO:0000256" key="7">
    <source>
        <dbReference type="ARBA" id="ARBA00023242"/>
    </source>
</evidence>
<protein>
    <recommendedName>
        <fullName evidence="8">SET domain-containing protein</fullName>
    </recommendedName>
</protein>
<proteinExistence type="predicted"/>
<accession>A0A6A3J290</accession>
<evidence type="ECO:0000256" key="1">
    <source>
        <dbReference type="ARBA" id="ARBA00004123"/>
    </source>
</evidence>
<feature type="domain" description="SET" evidence="8">
    <location>
        <begin position="7"/>
        <end position="121"/>
    </location>
</feature>
<dbReference type="PROSITE" id="PS50280">
    <property type="entry name" value="SET"/>
    <property type="match status" value="1"/>
</dbReference>
<dbReference type="Gene3D" id="2.170.270.10">
    <property type="entry name" value="SET domain"/>
    <property type="match status" value="1"/>
</dbReference>
<evidence type="ECO:0000256" key="5">
    <source>
        <dbReference type="ARBA" id="ARBA00022679"/>
    </source>
</evidence>
<evidence type="ECO:0000313" key="10">
    <source>
        <dbReference type="Proteomes" id="UP000435112"/>
    </source>
</evidence>
<gene>
    <name evidence="9" type="ORF">PR002_g21782</name>
</gene>
<dbReference type="EMBL" id="QXFU01002246">
    <property type="protein sequence ID" value="KAE8988392.1"/>
    <property type="molecule type" value="Genomic_DNA"/>
</dbReference>
<dbReference type="GO" id="GO:0008168">
    <property type="term" value="F:methyltransferase activity"/>
    <property type="evidence" value="ECO:0007669"/>
    <property type="project" value="UniProtKB-KW"/>
</dbReference>
<comment type="subcellular location">
    <subcellularLocation>
        <location evidence="2">Chromosome</location>
    </subcellularLocation>
    <subcellularLocation>
        <location evidence="1">Nucleus</location>
    </subcellularLocation>
</comment>
<dbReference type="InterPro" id="IPR046341">
    <property type="entry name" value="SET_dom_sf"/>
</dbReference>
<dbReference type="SUPFAM" id="SSF82199">
    <property type="entry name" value="SET domain"/>
    <property type="match status" value="1"/>
</dbReference>
<keyword evidence="7" id="KW-0539">Nucleus</keyword>
<evidence type="ECO:0000256" key="4">
    <source>
        <dbReference type="ARBA" id="ARBA00022603"/>
    </source>
</evidence>
<sequence>MQQGSQAALALARAPGKGIALLADARIEKEEFVVQYVGEVVSRKLYAAREQKVNSEHSYGMAVTSNEVIDARYIGGMARFANHSCSPNCNVERWEVAGEICCGLFANQTIAAGKEITINYGPNLFGRR</sequence>
<evidence type="ECO:0000256" key="6">
    <source>
        <dbReference type="ARBA" id="ARBA00022691"/>
    </source>
</evidence>
<evidence type="ECO:0000256" key="2">
    <source>
        <dbReference type="ARBA" id="ARBA00004286"/>
    </source>
</evidence>
<dbReference type="GO" id="GO:0005634">
    <property type="term" value="C:nucleus"/>
    <property type="evidence" value="ECO:0007669"/>
    <property type="project" value="UniProtKB-SubCell"/>
</dbReference>
<dbReference type="PANTHER" id="PTHR22884">
    <property type="entry name" value="SET DOMAIN PROTEINS"/>
    <property type="match status" value="1"/>
</dbReference>
<keyword evidence="3" id="KW-0158">Chromosome</keyword>
<organism evidence="9 10">
    <name type="scientific">Phytophthora rubi</name>
    <dbReference type="NCBI Taxonomy" id="129364"/>
    <lineage>
        <taxon>Eukaryota</taxon>
        <taxon>Sar</taxon>
        <taxon>Stramenopiles</taxon>
        <taxon>Oomycota</taxon>
        <taxon>Peronosporomycetes</taxon>
        <taxon>Peronosporales</taxon>
        <taxon>Peronosporaceae</taxon>
        <taxon>Phytophthora</taxon>
    </lineage>
</organism>
<reference evidence="9 10" key="1">
    <citation type="submission" date="2018-09" db="EMBL/GenBank/DDBJ databases">
        <title>Genomic investigation of the strawberry pathogen Phytophthora fragariae indicates pathogenicity is determined by transcriptional variation in three key races.</title>
        <authorList>
            <person name="Adams T.M."/>
            <person name="Armitage A.D."/>
            <person name="Sobczyk M.K."/>
            <person name="Bates H.J."/>
            <person name="Dunwell J.M."/>
            <person name="Nellist C.F."/>
            <person name="Harrison R.J."/>
        </authorList>
    </citation>
    <scope>NUCLEOTIDE SEQUENCE [LARGE SCALE GENOMIC DNA]</scope>
    <source>
        <strain evidence="9 10">SCRP324</strain>
    </source>
</reference>
<keyword evidence="4" id="KW-0489">Methyltransferase</keyword>
<evidence type="ECO:0000313" key="9">
    <source>
        <dbReference type="EMBL" id="KAE8988392.1"/>
    </source>
</evidence>
<dbReference type="GO" id="GO:0032259">
    <property type="term" value="P:methylation"/>
    <property type="evidence" value="ECO:0007669"/>
    <property type="project" value="UniProtKB-KW"/>
</dbReference>